<evidence type="ECO:0000313" key="10">
    <source>
        <dbReference type="EMBL" id="RBP51121.1"/>
    </source>
</evidence>
<keyword evidence="7" id="KW-0472">Membrane</keyword>
<dbReference type="InterPro" id="IPR003661">
    <property type="entry name" value="HisK_dim/P_dom"/>
</dbReference>
<dbReference type="SUPFAM" id="SSF55874">
    <property type="entry name" value="ATPase domain of HSP90 chaperone/DNA topoisomerase II/histidine kinase"/>
    <property type="match status" value="1"/>
</dbReference>
<keyword evidence="3 6" id="KW-0597">Phosphoprotein</keyword>
<dbReference type="Pfam" id="PF00072">
    <property type="entry name" value="Response_reg"/>
    <property type="match status" value="1"/>
</dbReference>
<dbReference type="SMART" id="SM00448">
    <property type="entry name" value="REC"/>
    <property type="match status" value="1"/>
</dbReference>
<dbReference type="InterPro" id="IPR003594">
    <property type="entry name" value="HATPase_dom"/>
</dbReference>
<dbReference type="SUPFAM" id="SSF52172">
    <property type="entry name" value="CheY-like"/>
    <property type="match status" value="1"/>
</dbReference>
<dbReference type="PRINTS" id="PR00344">
    <property type="entry name" value="BCTRLSENSOR"/>
</dbReference>
<dbReference type="GO" id="GO:0000155">
    <property type="term" value="F:phosphorelay sensor kinase activity"/>
    <property type="evidence" value="ECO:0007669"/>
    <property type="project" value="InterPro"/>
</dbReference>
<dbReference type="Gene3D" id="3.30.565.10">
    <property type="entry name" value="Histidine kinase-like ATPase, C-terminal domain"/>
    <property type="match status" value="1"/>
</dbReference>
<dbReference type="CDD" id="cd00156">
    <property type="entry name" value="REC"/>
    <property type="match status" value="1"/>
</dbReference>
<reference evidence="10 11" key="1">
    <citation type="submission" date="2018-06" db="EMBL/GenBank/DDBJ databases">
        <title>Genomic Encyclopedia of Type Strains, Phase IV (KMG-IV): sequencing the most valuable type-strain genomes for metagenomic binning, comparative biology and taxonomic classification.</title>
        <authorList>
            <person name="Goeker M."/>
        </authorList>
    </citation>
    <scope>NUCLEOTIDE SEQUENCE [LARGE SCALE GENOMIC DNA]</scope>
    <source>
        <strain evidence="10 11">DSM 24032</strain>
    </source>
</reference>
<dbReference type="InterPro" id="IPR011006">
    <property type="entry name" value="CheY-like_superfamily"/>
</dbReference>
<evidence type="ECO:0000313" key="11">
    <source>
        <dbReference type="Proteomes" id="UP000253083"/>
    </source>
</evidence>
<keyword evidence="4" id="KW-0808">Transferase</keyword>
<keyword evidence="7" id="KW-0812">Transmembrane</keyword>
<comment type="catalytic activity">
    <reaction evidence="1">
        <text>ATP + protein L-histidine = ADP + protein N-phospho-L-histidine.</text>
        <dbReference type="EC" id="2.7.13.3"/>
    </reaction>
</comment>
<dbReference type="Pfam" id="PF00512">
    <property type="entry name" value="HisKA"/>
    <property type="match status" value="1"/>
</dbReference>
<feature type="transmembrane region" description="Helical" evidence="7">
    <location>
        <begin position="135"/>
        <end position="153"/>
    </location>
</feature>
<feature type="transmembrane region" description="Helical" evidence="7">
    <location>
        <begin position="109"/>
        <end position="129"/>
    </location>
</feature>
<feature type="transmembrane region" description="Helical" evidence="7">
    <location>
        <begin position="84"/>
        <end position="102"/>
    </location>
</feature>
<feature type="transmembrane region" description="Helical" evidence="7">
    <location>
        <begin position="20"/>
        <end position="38"/>
    </location>
</feature>
<dbReference type="PANTHER" id="PTHR43047:SF9">
    <property type="entry name" value="HISTIDINE KINASE"/>
    <property type="match status" value="1"/>
</dbReference>
<keyword evidence="5 10" id="KW-0418">Kinase</keyword>
<accession>A0A395JKA8</accession>
<keyword evidence="11" id="KW-1185">Reference proteome</keyword>
<name>A0A395JKA8_9GAMM</name>
<dbReference type="EC" id="2.7.13.3" evidence="2"/>
<dbReference type="CDD" id="cd00082">
    <property type="entry name" value="HisKA"/>
    <property type="match status" value="1"/>
</dbReference>
<feature type="transmembrane region" description="Helical" evidence="7">
    <location>
        <begin position="158"/>
        <end position="177"/>
    </location>
</feature>
<protein>
    <recommendedName>
        <fullName evidence="2">histidine kinase</fullName>
        <ecNumber evidence="2">2.7.13.3</ecNumber>
    </recommendedName>
</protein>
<dbReference type="SMART" id="SM00387">
    <property type="entry name" value="HATPase_c"/>
    <property type="match status" value="1"/>
</dbReference>
<dbReference type="InterPro" id="IPR036890">
    <property type="entry name" value="HATPase_C_sf"/>
</dbReference>
<organism evidence="10 11">
    <name type="scientific">Arenicella xantha</name>
    <dbReference type="NCBI Taxonomy" id="644221"/>
    <lineage>
        <taxon>Bacteria</taxon>
        <taxon>Pseudomonadati</taxon>
        <taxon>Pseudomonadota</taxon>
        <taxon>Gammaproteobacteria</taxon>
        <taxon>Arenicellales</taxon>
        <taxon>Arenicellaceae</taxon>
        <taxon>Arenicella</taxon>
    </lineage>
</organism>
<dbReference type="PROSITE" id="PS50110">
    <property type="entry name" value="RESPONSE_REGULATORY"/>
    <property type="match status" value="1"/>
</dbReference>
<dbReference type="InterPro" id="IPR001789">
    <property type="entry name" value="Sig_transdc_resp-reg_receiver"/>
</dbReference>
<dbReference type="InterPro" id="IPR036097">
    <property type="entry name" value="HisK_dim/P_sf"/>
</dbReference>
<keyword evidence="7" id="KW-1133">Transmembrane helix</keyword>
<dbReference type="InterPro" id="IPR005467">
    <property type="entry name" value="His_kinase_dom"/>
</dbReference>
<evidence type="ECO:0000256" key="6">
    <source>
        <dbReference type="PROSITE-ProRule" id="PRU00169"/>
    </source>
</evidence>
<dbReference type="SUPFAM" id="SSF47384">
    <property type="entry name" value="Homodimeric domain of signal transducing histidine kinase"/>
    <property type="match status" value="1"/>
</dbReference>
<dbReference type="InParanoid" id="A0A395JKA8"/>
<comment type="caution">
    <text evidence="10">The sequence shown here is derived from an EMBL/GenBank/DDBJ whole genome shotgun (WGS) entry which is preliminary data.</text>
</comment>
<evidence type="ECO:0000256" key="4">
    <source>
        <dbReference type="ARBA" id="ARBA00022679"/>
    </source>
</evidence>
<dbReference type="PROSITE" id="PS50109">
    <property type="entry name" value="HIS_KIN"/>
    <property type="match status" value="1"/>
</dbReference>
<evidence type="ECO:0000256" key="7">
    <source>
        <dbReference type="SAM" id="Phobius"/>
    </source>
</evidence>
<dbReference type="PANTHER" id="PTHR43047">
    <property type="entry name" value="TWO-COMPONENT HISTIDINE PROTEIN KINASE"/>
    <property type="match status" value="1"/>
</dbReference>
<gene>
    <name evidence="10" type="ORF">DFR28_102540</name>
</gene>
<evidence type="ECO:0000256" key="1">
    <source>
        <dbReference type="ARBA" id="ARBA00000085"/>
    </source>
</evidence>
<dbReference type="GO" id="GO:0005886">
    <property type="term" value="C:plasma membrane"/>
    <property type="evidence" value="ECO:0007669"/>
    <property type="project" value="TreeGrafter"/>
</dbReference>
<evidence type="ECO:0000256" key="5">
    <source>
        <dbReference type="ARBA" id="ARBA00022777"/>
    </source>
</evidence>
<evidence type="ECO:0000259" key="8">
    <source>
        <dbReference type="PROSITE" id="PS50109"/>
    </source>
</evidence>
<feature type="transmembrane region" description="Helical" evidence="7">
    <location>
        <begin position="45"/>
        <end position="64"/>
    </location>
</feature>
<dbReference type="GO" id="GO:0009927">
    <property type="term" value="F:histidine phosphotransfer kinase activity"/>
    <property type="evidence" value="ECO:0007669"/>
    <property type="project" value="TreeGrafter"/>
</dbReference>
<feature type="domain" description="Histidine kinase" evidence="8">
    <location>
        <begin position="221"/>
        <end position="436"/>
    </location>
</feature>
<dbReference type="RefSeq" id="WP_113953918.1">
    <property type="nucleotide sequence ID" value="NZ_QNRT01000002.1"/>
</dbReference>
<dbReference type="OrthoDB" id="9792854at2"/>
<feature type="modified residue" description="4-aspartylphosphate" evidence="6">
    <location>
        <position position="506"/>
    </location>
</feature>
<dbReference type="Gene3D" id="3.40.50.2300">
    <property type="match status" value="1"/>
</dbReference>
<dbReference type="SMART" id="SM00388">
    <property type="entry name" value="HisKA"/>
    <property type="match status" value="1"/>
</dbReference>
<evidence type="ECO:0000256" key="2">
    <source>
        <dbReference type="ARBA" id="ARBA00012438"/>
    </source>
</evidence>
<dbReference type="InterPro" id="IPR004358">
    <property type="entry name" value="Sig_transdc_His_kin-like_C"/>
</dbReference>
<dbReference type="EMBL" id="QNRT01000002">
    <property type="protein sequence ID" value="RBP51121.1"/>
    <property type="molecule type" value="Genomic_DNA"/>
</dbReference>
<dbReference type="Proteomes" id="UP000253083">
    <property type="component" value="Unassembled WGS sequence"/>
</dbReference>
<sequence length="574" mass="63553">MTLTEFQLYEQTNALYKQLPAVIMGTAGVYVLTLGMLWSTSDRTYLLIWVVAAYSILLLRWLSVLKFHSAAHDPSSTQYWFDQVVIWATLTGIVWGLVPLLFIKADEPVLTLMITCAFAGYMAASVSSMALSFRVFLSFSVPMSVLFFLGCLLRGGSLLYAIAGMIFLFLFILVSFAKNAHSVFQERSTLSYENKSLVDQLTEQKEAAENAVFAKDRFLAAASHDLRQPLHASGMFVDALNHLNLGKDAEAILEKLTLSTSSLNKLLHELLDISRLDANVVEYLPKGFNLSKLLERIYQEYRDGHAGSNIELVLSVEPSLFSYSDPMLLERVIRNLVENALKFTDHGSVTLSAARNDDETIDVKVVDTGIGIPDAEHSVIFLEFTQLNNPERDRQKGLGLGLTIVKRLCSLMSIPLSLESSPNVGTTLTLRLTSSDPVDTIETTDMLSLSLVDRVILVIDDELDIRDGMTRILEQSGAQVVAAADCLDAIRGLHDKDLIPELIVADFRLRGDINGIDAIKQIRDEFNIEIKAMLITGDTSPDRLLLAQAGKLRIEHKPIAAAKLLDIIASELVK</sequence>
<feature type="domain" description="Response regulatory" evidence="9">
    <location>
        <begin position="455"/>
        <end position="572"/>
    </location>
</feature>
<proteinExistence type="predicted"/>
<dbReference type="Pfam" id="PF02518">
    <property type="entry name" value="HATPase_c"/>
    <property type="match status" value="1"/>
</dbReference>
<dbReference type="Gene3D" id="1.10.287.130">
    <property type="match status" value="1"/>
</dbReference>
<dbReference type="AlphaFoldDB" id="A0A395JKA8"/>
<evidence type="ECO:0000256" key="3">
    <source>
        <dbReference type="ARBA" id="ARBA00022553"/>
    </source>
</evidence>
<evidence type="ECO:0000259" key="9">
    <source>
        <dbReference type="PROSITE" id="PS50110"/>
    </source>
</evidence>